<reference evidence="1" key="1">
    <citation type="submission" date="2021-01" db="EMBL/GenBank/DDBJ databases">
        <title>Adiantum capillus-veneris genome.</title>
        <authorList>
            <person name="Fang Y."/>
            <person name="Liao Q."/>
        </authorList>
    </citation>
    <scope>NUCLEOTIDE SEQUENCE</scope>
    <source>
        <strain evidence="1">H3</strain>
        <tissue evidence="1">Leaf</tissue>
    </source>
</reference>
<evidence type="ECO:0000313" key="1">
    <source>
        <dbReference type="EMBL" id="KAI5063521.1"/>
    </source>
</evidence>
<gene>
    <name evidence="1" type="ORF">GOP47_0022068</name>
</gene>
<dbReference type="PANTHER" id="PTHR31300:SF2">
    <property type="entry name" value="LIPASE-LIKE PROTEIN"/>
    <property type="match status" value="1"/>
</dbReference>
<accession>A0A9D4Z8G0</accession>
<organism evidence="1 2">
    <name type="scientific">Adiantum capillus-veneris</name>
    <name type="common">Maidenhair fern</name>
    <dbReference type="NCBI Taxonomy" id="13818"/>
    <lineage>
        <taxon>Eukaryota</taxon>
        <taxon>Viridiplantae</taxon>
        <taxon>Streptophyta</taxon>
        <taxon>Embryophyta</taxon>
        <taxon>Tracheophyta</taxon>
        <taxon>Polypodiopsida</taxon>
        <taxon>Polypodiidae</taxon>
        <taxon>Polypodiales</taxon>
        <taxon>Pteridineae</taxon>
        <taxon>Pteridaceae</taxon>
        <taxon>Vittarioideae</taxon>
        <taxon>Adiantum</taxon>
    </lineage>
</organism>
<dbReference type="AlphaFoldDB" id="A0A9D4Z8G0"/>
<comment type="caution">
    <text evidence="1">The sequence shown here is derived from an EMBL/GenBank/DDBJ whole genome shotgun (WGS) entry which is preliminary data.</text>
</comment>
<dbReference type="Proteomes" id="UP000886520">
    <property type="component" value="Chromosome 21"/>
</dbReference>
<proteinExistence type="predicted"/>
<dbReference type="InterPro" id="IPR006873">
    <property type="entry name" value="DUF620"/>
</dbReference>
<dbReference type="EMBL" id="JABFUD020000021">
    <property type="protein sequence ID" value="KAI5063521.1"/>
    <property type="molecule type" value="Genomic_DNA"/>
</dbReference>
<sequence length="447" mass="50123">MLSRKQSSCSAVSSVGDFLAPLWEGPTPDAHQDGGRHNRREKSWENVLHWVKEQVERGYKLPQLLYTNKRSDPTLLLGVLGCPLAPFTVSNDNLPMHCMSAKDVPIESSCARYIIQQYLAATGGIKFLSSIKNSYTRGKVRMLTTEFETATRITKNPIKAAENGWFVLWQMMPDKWHVELEIEGNSVQAGSDGKVVWRSTSWLGAHAAKGPVRPLRRALQGLDPITTANLFMNARCIGEKKIGDEDCFVLKLSADPTILKSRSNGPAEIIRHVLYGYFSQRKGLLVFVEDSHLTRIQASGGEVVYWETTIESSIQDYRLVDGINIAHTGHSVVTLFRFGEEAMSQTKTRMEEMWSIEEVAFNVEGLSLDCFLPPSDVGKVSIVNNLSCSRVLQCVFRGRSFTGWWWANHVLLAIPLAEREVNREKMSQGWSPLASLLVGHARPCLRM</sequence>
<evidence type="ECO:0000313" key="2">
    <source>
        <dbReference type="Proteomes" id="UP000886520"/>
    </source>
</evidence>
<protein>
    <submittedName>
        <fullName evidence="1">Uncharacterized protein</fullName>
    </submittedName>
</protein>
<dbReference type="Pfam" id="PF04788">
    <property type="entry name" value="DUF620"/>
    <property type="match status" value="1"/>
</dbReference>
<dbReference type="PANTHER" id="PTHR31300">
    <property type="entry name" value="LIPASE"/>
    <property type="match status" value="1"/>
</dbReference>
<keyword evidence="2" id="KW-1185">Reference proteome</keyword>
<name>A0A9D4Z8G0_ADICA</name>
<dbReference type="OrthoDB" id="2012654at2759"/>